<dbReference type="InterPro" id="IPR023804">
    <property type="entry name" value="DUF3792_TM"/>
</dbReference>
<evidence type="ECO:0000313" key="3">
    <source>
        <dbReference type="Proteomes" id="UP000032633"/>
    </source>
</evidence>
<dbReference type="STRING" id="1126833.VN24_17900"/>
<dbReference type="AlphaFoldDB" id="A0A0D5NLE1"/>
<gene>
    <name evidence="2" type="ORF">VN24_17900</name>
</gene>
<dbReference type="EMBL" id="CP011058">
    <property type="protein sequence ID" value="AJY76091.1"/>
    <property type="molecule type" value="Genomic_DNA"/>
</dbReference>
<reference evidence="3" key="2">
    <citation type="submission" date="2015-03" db="EMBL/GenBank/DDBJ databases">
        <title>Genome sequence of Paenibacillus beijingensis strain DSM 24997T.</title>
        <authorList>
            <person name="Kwak Y."/>
            <person name="Shin J.-H."/>
        </authorList>
    </citation>
    <scope>NUCLEOTIDE SEQUENCE [LARGE SCALE GENOMIC DNA]</scope>
    <source>
        <strain evidence="3">DSM 24997</strain>
    </source>
</reference>
<keyword evidence="3" id="KW-1185">Reference proteome</keyword>
<feature type="transmembrane region" description="Helical" evidence="1">
    <location>
        <begin position="53"/>
        <end position="71"/>
    </location>
</feature>
<evidence type="ECO:0000256" key="1">
    <source>
        <dbReference type="SAM" id="Phobius"/>
    </source>
</evidence>
<organism evidence="2 3">
    <name type="scientific">Paenibacillus beijingensis</name>
    <dbReference type="NCBI Taxonomy" id="1126833"/>
    <lineage>
        <taxon>Bacteria</taxon>
        <taxon>Bacillati</taxon>
        <taxon>Bacillota</taxon>
        <taxon>Bacilli</taxon>
        <taxon>Bacillales</taxon>
        <taxon>Paenibacillaceae</taxon>
        <taxon>Paenibacillus</taxon>
    </lineage>
</organism>
<dbReference type="NCBIfam" id="TIGR04086">
    <property type="entry name" value="TIGR04086_membr"/>
    <property type="match status" value="1"/>
</dbReference>
<keyword evidence="1" id="KW-0812">Transmembrane</keyword>
<dbReference type="HOGENOM" id="CLU_149197_3_0_9"/>
<dbReference type="Proteomes" id="UP000032633">
    <property type="component" value="Chromosome"/>
</dbReference>
<keyword evidence="1" id="KW-1133">Transmembrane helix</keyword>
<feature type="transmembrane region" description="Helical" evidence="1">
    <location>
        <begin position="111"/>
        <end position="130"/>
    </location>
</feature>
<evidence type="ECO:0008006" key="4">
    <source>
        <dbReference type="Google" id="ProtNLM"/>
    </source>
</evidence>
<sequence>MNPMNANKNVNHVRAGSPLLSGLLYASVWLAAGAVLLSLLLHYGGLKEDGLPAGALGIHGISTLAGGFVSGKRSGFKGWYYGGALGLIYGLLVLIISFLAADAALSSRTALLLLIAALAGSFGGMIGVNWKK</sequence>
<reference evidence="2 3" key="1">
    <citation type="journal article" date="2015" name="J. Biotechnol.">
        <title>Complete genome sequence of Paenibacillus beijingensis 7188(T) (=DSM 24997(T)), a novel rhizobacterium from jujube garden soil.</title>
        <authorList>
            <person name="Kwak Y."/>
            <person name="Shin J.H."/>
        </authorList>
    </citation>
    <scope>NUCLEOTIDE SEQUENCE [LARGE SCALE GENOMIC DNA]</scope>
    <source>
        <strain evidence="2 3">DSM 24997</strain>
    </source>
</reference>
<feature type="transmembrane region" description="Helical" evidence="1">
    <location>
        <begin position="20"/>
        <end position="41"/>
    </location>
</feature>
<feature type="transmembrane region" description="Helical" evidence="1">
    <location>
        <begin position="78"/>
        <end position="99"/>
    </location>
</feature>
<proteinExistence type="predicted"/>
<dbReference type="KEGG" id="pbj:VN24_17900"/>
<dbReference type="PATRIC" id="fig|1126833.4.peg.3932"/>
<name>A0A0D5NLE1_9BACL</name>
<dbReference type="Pfam" id="PF12670">
    <property type="entry name" value="DUF3792"/>
    <property type="match status" value="1"/>
</dbReference>
<keyword evidence="1" id="KW-0472">Membrane</keyword>
<accession>A0A0D5NLE1</accession>
<evidence type="ECO:0000313" key="2">
    <source>
        <dbReference type="EMBL" id="AJY76091.1"/>
    </source>
</evidence>
<protein>
    <recommendedName>
        <fullName evidence="4">TIGR04086 family membrane protein</fullName>
    </recommendedName>
</protein>